<dbReference type="PRINTS" id="PR00080">
    <property type="entry name" value="SDRFAMILY"/>
</dbReference>
<dbReference type="SUPFAM" id="SSF51735">
    <property type="entry name" value="NAD(P)-binding Rossmann-fold domains"/>
    <property type="match status" value="1"/>
</dbReference>
<protein>
    <submittedName>
        <fullName evidence="3">NAD(P)-dependent dehydrogenase (Short-subunit alcohol dehydrogenase family)</fullName>
    </submittedName>
</protein>
<dbReference type="Gene3D" id="3.40.50.720">
    <property type="entry name" value="NAD(P)-binding Rossmann-like Domain"/>
    <property type="match status" value="1"/>
</dbReference>
<dbReference type="InterPro" id="IPR036291">
    <property type="entry name" value="NAD(P)-bd_dom_sf"/>
</dbReference>
<dbReference type="FunFam" id="3.40.50.720:FF:000084">
    <property type="entry name" value="Short-chain dehydrogenase reductase"/>
    <property type="match status" value="1"/>
</dbReference>
<dbReference type="Proteomes" id="UP000534186">
    <property type="component" value="Unassembled WGS sequence"/>
</dbReference>
<comment type="similarity">
    <text evidence="1">Belongs to the short-chain dehydrogenases/reductases (SDR) family.</text>
</comment>
<accession>A0A7Y9NR47</accession>
<dbReference type="Pfam" id="PF13561">
    <property type="entry name" value="adh_short_C2"/>
    <property type="match status" value="1"/>
</dbReference>
<keyword evidence="2" id="KW-0560">Oxidoreductase</keyword>
<dbReference type="EMBL" id="JACCCV010000002">
    <property type="protein sequence ID" value="NYF54033.1"/>
    <property type="molecule type" value="Genomic_DNA"/>
</dbReference>
<dbReference type="PANTHER" id="PTHR43639:SF1">
    <property type="entry name" value="SHORT-CHAIN DEHYDROGENASE_REDUCTASE FAMILY PROTEIN"/>
    <property type="match status" value="1"/>
</dbReference>
<evidence type="ECO:0000313" key="4">
    <source>
        <dbReference type="Proteomes" id="UP000534186"/>
    </source>
</evidence>
<evidence type="ECO:0000256" key="1">
    <source>
        <dbReference type="ARBA" id="ARBA00006484"/>
    </source>
</evidence>
<dbReference type="GO" id="GO:0016491">
    <property type="term" value="F:oxidoreductase activity"/>
    <property type="evidence" value="ECO:0007669"/>
    <property type="project" value="UniProtKB-KW"/>
</dbReference>
<gene>
    <name evidence="3" type="ORF">HDF12_004432</name>
</gene>
<name>A0A7Y9NR47_9BACT</name>
<sequence>MANTQKTVIVTGASQGIGAAVVKAFLERGYNVVGTSRSASKSAELKASDKLVLVDGDIGQAATAKKVVDAAVQKFGSIDAVVNNAGIFVAKPFVDYSADDFRSLVSTNLEGYIYITQLAVKQMLAQKSGGSVVAITTSLVKNPIAGVSASVQMITKGGLESITVSLASEYAKEHIRFNAVAPGIVDTPLHKDNPKDFLKTLSPMGTISTSEEIASAVVYLTESRQITGEVLHVDGGQHNGKW</sequence>
<organism evidence="3 4">
    <name type="scientific">Tunturiibacter lichenicola</name>
    <dbReference type="NCBI Taxonomy" id="2051959"/>
    <lineage>
        <taxon>Bacteria</taxon>
        <taxon>Pseudomonadati</taxon>
        <taxon>Acidobacteriota</taxon>
        <taxon>Terriglobia</taxon>
        <taxon>Terriglobales</taxon>
        <taxon>Acidobacteriaceae</taxon>
        <taxon>Tunturiibacter</taxon>
    </lineage>
</organism>
<evidence type="ECO:0000313" key="3">
    <source>
        <dbReference type="EMBL" id="NYF54033.1"/>
    </source>
</evidence>
<dbReference type="PRINTS" id="PR00081">
    <property type="entry name" value="GDHRDH"/>
</dbReference>
<evidence type="ECO:0000256" key="2">
    <source>
        <dbReference type="ARBA" id="ARBA00023002"/>
    </source>
</evidence>
<dbReference type="AlphaFoldDB" id="A0A7Y9NR47"/>
<proteinExistence type="inferred from homology"/>
<dbReference type="CDD" id="cd05233">
    <property type="entry name" value="SDR_c"/>
    <property type="match status" value="1"/>
</dbReference>
<reference evidence="3 4" key="1">
    <citation type="submission" date="2020-07" db="EMBL/GenBank/DDBJ databases">
        <title>Genomic Encyclopedia of Type Strains, Phase IV (KMG-V): Genome sequencing to study the core and pangenomes of soil and plant-associated prokaryotes.</title>
        <authorList>
            <person name="Whitman W."/>
        </authorList>
    </citation>
    <scope>NUCLEOTIDE SEQUENCE [LARGE SCALE GENOMIC DNA]</scope>
    <source>
        <strain evidence="3 4">M8UP30</strain>
    </source>
</reference>
<dbReference type="PANTHER" id="PTHR43639">
    <property type="entry name" value="OXIDOREDUCTASE, SHORT-CHAIN DEHYDROGENASE/REDUCTASE FAMILY (AFU_ORTHOLOGUE AFUA_5G02870)"/>
    <property type="match status" value="1"/>
</dbReference>
<comment type="caution">
    <text evidence="3">The sequence shown here is derived from an EMBL/GenBank/DDBJ whole genome shotgun (WGS) entry which is preliminary data.</text>
</comment>
<dbReference type="InterPro" id="IPR002347">
    <property type="entry name" value="SDR_fam"/>
</dbReference>